<comment type="caution">
    <text evidence="3">The sequence shown here is derived from an EMBL/GenBank/DDBJ whole genome shotgun (WGS) entry which is preliminary data.</text>
</comment>
<evidence type="ECO:0000313" key="3">
    <source>
        <dbReference type="EMBL" id="GFH45984.1"/>
    </source>
</evidence>
<proteinExistence type="predicted"/>
<keyword evidence="2" id="KW-0472">Membrane</keyword>
<gene>
    <name evidence="3" type="ORF">CTEN210_02458</name>
</gene>
<accession>A0AAD3CHZ0</accession>
<feature type="region of interest" description="Disordered" evidence="1">
    <location>
        <begin position="1"/>
        <end position="44"/>
    </location>
</feature>
<evidence type="ECO:0000256" key="2">
    <source>
        <dbReference type="SAM" id="Phobius"/>
    </source>
</evidence>
<keyword evidence="4" id="KW-1185">Reference proteome</keyword>
<feature type="compositionally biased region" description="Polar residues" evidence="1">
    <location>
        <begin position="29"/>
        <end position="42"/>
    </location>
</feature>
<evidence type="ECO:0000256" key="1">
    <source>
        <dbReference type="SAM" id="MobiDB-lite"/>
    </source>
</evidence>
<organism evidence="3 4">
    <name type="scientific">Chaetoceros tenuissimus</name>
    <dbReference type="NCBI Taxonomy" id="426638"/>
    <lineage>
        <taxon>Eukaryota</taxon>
        <taxon>Sar</taxon>
        <taxon>Stramenopiles</taxon>
        <taxon>Ochrophyta</taxon>
        <taxon>Bacillariophyta</taxon>
        <taxon>Coscinodiscophyceae</taxon>
        <taxon>Chaetocerotophycidae</taxon>
        <taxon>Chaetocerotales</taxon>
        <taxon>Chaetocerotaceae</taxon>
        <taxon>Chaetoceros</taxon>
    </lineage>
</organism>
<reference evidence="3 4" key="1">
    <citation type="journal article" date="2021" name="Sci. Rep.">
        <title>The genome of the diatom Chaetoceros tenuissimus carries an ancient integrated fragment of an extant virus.</title>
        <authorList>
            <person name="Hongo Y."/>
            <person name="Kimura K."/>
            <person name="Takaki Y."/>
            <person name="Yoshida Y."/>
            <person name="Baba S."/>
            <person name="Kobayashi G."/>
            <person name="Nagasaki K."/>
            <person name="Hano T."/>
            <person name="Tomaru Y."/>
        </authorList>
    </citation>
    <scope>NUCLEOTIDE SEQUENCE [LARGE SCALE GENOMIC DNA]</scope>
    <source>
        <strain evidence="3 4">NIES-3715</strain>
    </source>
</reference>
<keyword evidence="2" id="KW-0812">Transmembrane</keyword>
<dbReference type="AlphaFoldDB" id="A0AAD3CHZ0"/>
<dbReference type="EMBL" id="BLLK01000022">
    <property type="protein sequence ID" value="GFH45984.1"/>
    <property type="molecule type" value="Genomic_DNA"/>
</dbReference>
<sequence>MSYQAEMSTAQMEEIRDQNESVADDNDIPNMSSNEGSSNNADSSRKETYAFVYNEIMYLVKLSLKASSPAIQKLFQESILPTISYYYQEFAPERIQDWIQIYTLAIQNSIKIIAQSEEGKEVLSKMNSMKSSSIRLATGAYSRQVLIEGVGIYNKTVKALSTHEMKDVIESFPVFLIRILDIISSGEAKLLYHSFASMLIKSIDLLAKDETRKALTEVITLVVKAMESEKKKHDLHMKNQSKDREGEEDRALYHVQLSRKRYDRNKFISQTYTNRELLKDEEVVDMIDEEVSSSDVGVNSIVTVEDAILSSLGTGAGSDQPWLTSLRKIITKPEDEDRNDVEGDAESLPSRVILPKIDSGIDVTFPVDDSALMDIEDLVLDGEQGDGSSKEQQIKLAPTKFRADMKKISEADEGADIPPKEDRDALDVVIGIMRRVLFEIQIPKKYKILMGVGAIGLLFLIFVWFLLGCVGLYFLIQQIFNQDNIVSSSADVCGACTSSSQPAI</sequence>
<feature type="compositionally biased region" description="Polar residues" evidence="1">
    <location>
        <begin position="1"/>
        <end position="11"/>
    </location>
</feature>
<protein>
    <submittedName>
        <fullName evidence="3">Uncharacterized protein</fullName>
    </submittedName>
</protein>
<name>A0AAD3CHZ0_9STRA</name>
<evidence type="ECO:0000313" key="4">
    <source>
        <dbReference type="Proteomes" id="UP001054902"/>
    </source>
</evidence>
<dbReference type="Proteomes" id="UP001054902">
    <property type="component" value="Unassembled WGS sequence"/>
</dbReference>
<keyword evidence="2" id="KW-1133">Transmembrane helix</keyword>
<feature type="transmembrane region" description="Helical" evidence="2">
    <location>
        <begin position="448"/>
        <end position="476"/>
    </location>
</feature>